<protein>
    <recommendedName>
        <fullName evidence="3">DNA-directed DNA polymerase</fullName>
    </recommendedName>
</protein>
<reference evidence="2" key="1">
    <citation type="journal article" date="2019" name="Int. J. Syst. Evol. Microbiol.">
        <title>The Global Catalogue of Microorganisms (GCM) 10K type strain sequencing project: providing services to taxonomists for standard genome sequencing and annotation.</title>
        <authorList>
            <consortium name="The Broad Institute Genomics Platform"/>
            <consortium name="The Broad Institute Genome Sequencing Center for Infectious Disease"/>
            <person name="Wu L."/>
            <person name="Ma J."/>
        </authorList>
    </citation>
    <scope>NUCLEOTIDE SEQUENCE [LARGE SCALE GENOMIC DNA]</scope>
    <source>
        <strain evidence="2">JCM 18054</strain>
    </source>
</reference>
<evidence type="ECO:0000313" key="2">
    <source>
        <dbReference type="Proteomes" id="UP001500192"/>
    </source>
</evidence>
<dbReference type="SUPFAM" id="SSF56672">
    <property type="entry name" value="DNA/RNA polymerases"/>
    <property type="match status" value="1"/>
</dbReference>
<dbReference type="SUPFAM" id="SSF53098">
    <property type="entry name" value="Ribonuclease H-like"/>
    <property type="match status" value="1"/>
</dbReference>
<dbReference type="InterPro" id="IPR023211">
    <property type="entry name" value="DNA_pol_palm_dom_sf"/>
</dbReference>
<name>A0ABP8VWB8_9PSEU</name>
<dbReference type="InterPro" id="IPR012337">
    <property type="entry name" value="RNaseH-like_sf"/>
</dbReference>
<dbReference type="Proteomes" id="UP001500192">
    <property type="component" value="Unassembled WGS sequence"/>
</dbReference>
<evidence type="ECO:0008006" key="3">
    <source>
        <dbReference type="Google" id="ProtNLM"/>
    </source>
</evidence>
<accession>A0ABP8VWB8</accession>
<gene>
    <name evidence="1" type="ORF">GCM10023214_78570</name>
</gene>
<dbReference type="Gene3D" id="3.90.1600.10">
    <property type="entry name" value="Palm domain of DNA polymerase"/>
    <property type="match status" value="1"/>
</dbReference>
<keyword evidence="2" id="KW-1185">Reference proteome</keyword>
<dbReference type="InterPro" id="IPR043502">
    <property type="entry name" value="DNA/RNA_pol_sf"/>
</dbReference>
<evidence type="ECO:0000313" key="1">
    <source>
        <dbReference type="EMBL" id="GAA4671915.1"/>
    </source>
</evidence>
<proteinExistence type="predicted"/>
<sequence>MAQNDERANARAGRSGSVSDMHLPVYTRIWPDTPLRRTGAQTARPIDQVIVFDTETTIDPSQRLNFGCFRYYKRNPFGAWTFYAEGLIYADDLPVRDPDGFATLQRHTRTHKADTGSASHGVSRDLLLVSRAEFANKYLHDKGYRHKKYQGLEPATIVGFNLPFDLSRLAVDVGEARKGYAGGFSFTMFTRADGRVNWHRPRIAVKSLGAHKTLIGFTGSKTNDGYAPDGDTVFRGNFVDLHTLVFALTDRSHSLKSAGETFGCEQVKSDAEAHGKITDDYITYCRQDVAATYDLYEKVMAEYERHPFDKPASAMFSGASVSKAYYDAMGITPPLARPAMADFPREILGYAMASFYGGRAEVHIRNTPLPVSHNDFTSMYPTVNALMGLWELLTDECIQVVDATNEVNALLESISIEEMLNPGTWRHIVSIAEIVPDGNVLPVRAEYDDGSHNIGINRLVSEHPLWYTVPDLISAKLLGQTVPQVRRAYKFVGIGRQLDTLRPVDLRGQVKVNPATDDFFVKVVEVKQQMTQKDHAKDCACDRCRVRASSKVLANAGSYGIFSEFVRRPPSEPLTHLVYGAEPMPWEHTSDKVEEPGAYCFPPLSTLITGAARLMLTILERLVTDAGGTWILCDTDSMAIVADEHGSVYPCDGGPEQMPDGQPAVRALTYRQVREIRDRFRDLIPYSRELVPDLIVEEFRGRCLAISAKRYALYTVAQDGIDIVKTSEHGLGHLLSPVDQNSEDKNWRRQWWTPMICEAEGIPWDRLAWLDRPAMSRITVSNTVYYRSFTEWNRGKSYGESVKPFNFILTPHVFTSQNMQKHPAVSDKFRLIAPYEQDATTWLDSEYWNMYDRTTGEYRVTGERKVAPDGDHLELVLNADDPIPIETYGDIYYEYKMHPERKYNGPNGWPCARHTKGMLSRRTVRLLELHHIGKESEFEDERAAGLMSQVEATIDYTPNSDKDKWRKLVMPVLDRRYTPAELGAMLSVTDRQIRRIRQGASNPSAKLKEQLETLAVKEARKDIAIVNPDLWDRYPQAVLIRWAEMCGSARTCARCGKPVTGKAKYCGATCRQAASRAKKANR</sequence>
<organism evidence="1 2">
    <name type="scientific">Amycolatopsis dongchuanensis</name>
    <dbReference type="NCBI Taxonomy" id="1070866"/>
    <lineage>
        <taxon>Bacteria</taxon>
        <taxon>Bacillati</taxon>
        <taxon>Actinomycetota</taxon>
        <taxon>Actinomycetes</taxon>
        <taxon>Pseudonocardiales</taxon>
        <taxon>Pseudonocardiaceae</taxon>
        <taxon>Amycolatopsis</taxon>
    </lineage>
</organism>
<dbReference type="EMBL" id="BAABIB010000173">
    <property type="protein sequence ID" value="GAA4671915.1"/>
    <property type="molecule type" value="Genomic_DNA"/>
</dbReference>
<comment type="caution">
    <text evidence="1">The sequence shown here is derived from an EMBL/GenBank/DDBJ whole genome shotgun (WGS) entry which is preliminary data.</text>
</comment>